<dbReference type="InterPro" id="IPR011856">
    <property type="entry name" value="tRNA_endonuc-like_dom_sf"/>
</dbReference>
<accession>A0A7X0RD40</accession>
<organism evidence="2 3">
    <name type="scientific">Nocardioides luti</name>
    <dbReference type="NCBI Taxonomy" id="2761101"/>
    <lineage>
        <taxon>Bacteria</taxon>
        <taxon>Bacillati</taxon>
        <taxon>Actinomycetota</taxon>
        <taxon>Actinomycetes</taxon>
        <taxon>Propionibacteriales</taxon>
        <taxon>Nocardioidaceae</taxon>
        <taxon>Nocardioides</taxon>
    </lineage>
</organism>
<evidence type="ECO:0000313" key="3">
    <source>
        <dbReference type="Proteomes" id="UP000523955"/>
    </source>
</evidence>
<proteinExistence type="predicted"/>
<comment type="caution">
    <text evidence="2">The sequence shown here is derived from an EMBL/GenBank/DDBJ whole genome shotgun (WGS) entry which is preliminary data.</text>
</comment>
<reference evidence="2 3" key="1">
    <citation type="submission" date="2020-08" db="EMBL/GenBank/DDBJ databases">
        <authorList>
            <person name="Seo M.-J."/>
        </authorList>
    </citation>
    <scope>NUCLEOTIDE SEQUENCE [LARGE SCALE GENOMIC DNA]</scope>
    <source>
        <strain evidence="2 3">KIGAM211</strain>
    </source>
</reference>
<dbReference type="GO" id="GO:0009307">
    <property type="term" value="P:DNA restriction-modification system"/>
    <property type="evidence" value="ECO:0007669"/>
    <property type="project" value="InterPro"/>
</dbReference>
<keyword evidence="2" id="KW-0378">Hydrolase</keyword>
<protein>
    <submittedName>
        <fullName evidence="2">Restriction endonuclease</fullName>
    </submittedName>
</protein>
<dbReference type="RefSeq" id="WP_185251398.1">
    <property type="nucleotide sequence ID" value="NZ_JACKXE010000001.1"/>
</dbReference>
<name>A0A7X0RD40_9ACTN</name>
<sequence length="393" mass="43622">MPALEELLTAMDRTSANLAKLDTILQLATPHFPSGPSAGSNRDYDNLRRNWSEILSELPPIDGYRLEEQLPDIDEVGRNFIDYADIGEPPFGAWEQLEAPGRALDDYRFRLGKARRTAVRGRTETLVSQINSALPRVVIAVKHREVGEFYADDDTAIVDEAFRELDRLIGDGPARSGRWSDMARHLSFSQTHDWRDIASLDWPDIRERLDVAGSAEFDPIAVGDVDLGQAAASQPSGGVSSGIGWDRLNAEGFERILFDLLRGLPGYENVQWLMKTNAPDKGRDLSVDRHIFDPAGPVKIDRTIVQAKHWLATSIRPSDVQDALATLSLWEPPAIRSLVIATSGRFTADAIGVIEKHNSDGKVPLIEMWANSQLETLLAKRPDIVEAHGLRTH</sequence>
<dbReference type="Pfam" id="PF04471">
    <property type="entry name" value="Mrr_cat"/>
    <property type="match status" value="1"/>
</dbReference>
<feature type="domain" description="Restriction endonuclease type IV Mrr" evidence="1">
    <location>
        <begin position="246"/>
        <end position="374"/>
    </location>
</feature>
<evidence type="ECO:0000259" key="1">
    <source>
        <dbReference type="Pfam" id="PF04471"/>
    </source>
</evidence>
<keyword evidence="2" id="KW-0540">Nuclease</keyword>
<dbReference type="InterPro" id="IPR007560">
    <property type="entry name" value="Restrct_endonuc_IV_Mrr"/>
</dbReference>
<dbReference type="GO" id="GO:0003677">
    <property type="term" value="F:DNA binding"/>
    <property type="evidence" value="ECO:0007669"/>
    <property type="project" value="InterPro"/>
</dbReference>
<keyword evidence="2" id="KW-0255">Endonuclease</keyword>
<gene>
    <name evidence="2" type="ORF">H5V45_02025</name>
</gene>
<evidence type="ECO:0000313" key="2">
    <source>
        <dbReference type="EMBL" id="MBB6626088.1"/>
    </source>
</evidence>
<dbReference type="AlphaFoldDB" id="A0A7X0RD40"/>
<dbReference type="Gene3D" id="3.40.1350.10">
    <property type="match status" value="1"/>
</dbReference>
<keyword evidence="3" id="KW-1185">Reference proteome</keyword>
<dbReference type="Proteomes" id="UP000523955">
    <property type="component" value="Unassembled WGS sequence"/>
</dbReference>
<dbReference type="GO" id="GO:0004519">
    <property type="term" value="F:endonuclease activity"/>
    <property type="evidence" value="ECO:0007669"/>
    <property type="project" value="UniProtKB-KW"/>
</dbReference>
<dbReference type="EMBL" id="JACKXE010000001">
    <property type="protein sequence ID" value="MBB6626088.1"/>
    <property type="molecule type" value="Genomic_DNA"/>
</dbReference>